<name>A0A146FRW8_ASPKA</name>
<dbReference type="EMBL" id="BCWF01000024">
    <property type="protein sequence ID" value="GAT28237.1"/>
    <property type="molecule type" value="Genomic_DNA"/>
</dbReference>
<dbReference type="Proteomes" id="UP000075230">
    <property type="component" value="Unassembled WGS sequence"/>
</dbReference>
<reference evidence="2" key="2">
    <citation type="submission" date="2016-02" db="EMBL/GenBank/DDBJ databases">
        <title>Genome sequencing of Aspergillus luchuensis NBRC 4314.</title>
        <authorList>
            <person name="Yamada O."/>
        </authorList>
    </citation>
    <scope>NUCLEOTIDE SEQUENCE [LARGE SCALE GENOMIC DNA]</scope>
    <source>
        <strain evidence="2">RIB 2604</strain>
    </source>
</reference>
<comment type="caution">
    <text evidence="1">The sequence shown here is derived from an EMBL/GenBank/DDBJ whole genome shotgun (WGS) entry which is preliminary data.</text>
</comment>
<evidence type="ECO:0000313" key="1">
    <source>
        <dbReference type="EMBL" id="GAT28237.1"/>
    </source>
</evidence>
<protein>
    <submittedName>
        <fullName evidence="1">Uncharacterized protein</fullName>
    </submittedName>
</protein>
<sequence length="65" mass="6784">MAASPKLHAGPCDCPPPETRREAIDLPDTVISKRLLFASELMIGSLSSGAGIGTGGDTESDVQWE</sequence>
<organism evidence="1 2">
    <name type="scientific">Aspergillus kawachii</name>
    <name type="common">White koji mold</name>
    <name type="synonym">Aspergillus awamori var. kawachi</name>
    <dbReference type="NCBI Taxonomy" id="1069201"/>
    <lineage>
        <taxon>Eukaryota</taxon>
        <taxon>Fungi</taxon>
        <taxon>Dikarya</taxon>
        <taxon>Ascomycota</taxon>
        <taxon>Pezizomycotina</taxon>
        <taxon>Eurotiomycetes</taxon>
        <taxon>Eurotiomycetidae</taxon>
        <taxon>Eurotiales</taxon>
        <taxon>Aspergillaceae</taxon>
        <taxon>Aspergillus</taxon>
        <taxon>Aspergillus subgen. Circumdati</taxon>
    </lineage>
</organism>
<reference evidence="1 2" key="1">
    <citation type="journal article" date="2016" name="DNA Res.">
        <title>Genome sequence of Aspergillus luchuensis NBRC 4314.</title>
        <authorList>
            <person name="Yamada O."/>
            <person name="Machida M."/>
            <person name="Hosoyama A."/>
            <person name="Goto M."/>
            <person name="Takahashi T."/>
            <person name="Futagami T."/>
            <person name="Yamagata Y."/>
            <person name="Takeuchi M."/>
            <person name="Kobayashi T."/>
            <person name="Koike H."/>
            <person name="Abe K."/>
            <person name="Asai K."/>
            <person name="Arita M."/>
            <person name="Fujita N."/>
            <person name="Fukuda K."/>
            <person name="Higa K."/>
            <person name="Horikawa H."/>
            <person name="Ishikawa T."/>
            <person name="Jinno K."/>
            <person name="Kato Y."/>
            <person name="Kirimura K."/>
            <person name="Mizutani O."/>
            <person name="Nakasone K."/>
            <person name="Sano M."/>
            <person name="Shiraishi Y."/>
            <person name="Tsukahara M."/>
            <person name="Gomi K."/>
        </authorList>
    </citation>
    <scope>NUCLEOTIDE SEQUENCE [LARGE SCALE GENOMIC DNA]</scope>
    <source>
        <strain evidence="1 2">RIB 2604</strain>
    </source>
</reference>
<gene>
    <name evidence="1" type="ORF">RIB2604_02503140</name>
</gene>
<dbReference type="AlphaFoldDB" id="A0A146FRW8"/>
<evidence type="ECO:0000313" key="2">
    <source>
        <dbReference type="Proteomes" id="UP000075230"/>
    </source>
</evidence>
<accession>A0A146FRW8</accession>
<proteinExistence type="predicted"/>